<evidence type="ECO:0000256" key="1">
    <source>
        <dbReference type="ARBA" id="ARBA00022676"/>
    </source>
</evidence>
<feature type="domain" description="Glycosyltransferase subfamily 4-like N-terminal" evidence="3">
    <location>
        <begin position="19"/>
        <end position="158"/>
    </location>
</feature>
<evidence type="ECO:0000313" key="4">
    <source>
        <dbReference type="EMBL" id="OBI80227.1"/>
    </source>
</evidence>
<gene>
    <name evidence="4" type="ORF">A9X01_02175</name>
</gene>
<dbReference type="Gene3D" id="3.40.50.2000">
    <property type="entry name" value="Glycogen Phosphorylase B"/>
    <property type="match status" value="2"/>
</dbReference>
<accession>A0A1A3C1M4</accession>
<evidence type="ECO:0000313" key="5">
    <source>
        <dbReference type="Proteomes" id="UP000093795"/>
    </source>
</evidence>
<dbReference type="InterPro" id="IPR028098">
    <property type="entry name" value="Glyco_trans_4-like_N"/>
</dbReference>
<dbReference type="eggNOG" id="COG0438">
    <property type="taxonomic scope" value="Bacteria"/>
</dbReference>
<dbReference type="OrthoDB" id="3743653at2"/>
<dbReference type="PANTHER" id="PTHR12526">
    <property type="entry name" value="GLYCOSYLTRANSFERASE"/>
    <property type="match status" value="1"/>
</dbReference>
<dbReference type="Pfam" id="PF13692">
    <property type="entry name" value="Glyco_trans_1_4"/>
    <property type="match status" value="1"/>
</dbReference>
<dbReference type="GO" id="GO:0016757">
    <property type="term" value="F:glycosyltransferase activity"/>
    <property type="evidence" value="ECO:0007669"/>
    <property type="project" value="UniProtKB-KW"/>
</dbReference>
<protein>
    <recommendedName>
        <fullName evidence="3">Glycosyltransferase subfamily 4-like N-terminal domain-containing protein</fullName>
    </recommendedName>
</protein>
<dbReference type="AlphaFoldDB" id="A0A1A3C1M4"/>
<keyword evidence="2" id="KW-0808">Transferase</keyword>
<dbReference type="Proteomes" id="UP000093795">
    <property type="component" value="Unassembled WGS sequence"/>
</dbReference>
<dbReference type="Pfam" id="PF13439">
    <property type="entry name" value="Glyco_transf_4"/>
    <property type="match status" value="1"/>
</dbReference>
<reference evidence="4 5" key="1">
    <citation type="submission" date="2016-06" db="EMBL/GenBank/DDBJ databases">
        <authorList>
            <person name="Kjaerup R.B."/>
            <person name="Dalgaard T.S."/>
            <person name="Juul-Madsen H.R."/>
        </authorList>
    </citation>
    <scope>NUCLEOTIDE SEQUENCE [LARGE SCALE GENOMIC DNA]</scope>
    <source>
        <strain evidence="4 5">1081914.2</strain>
    </source>
</reference>
<dbReference type="EMBL" id="LZKQ01000212">
    <property type="protein sequence ID" value="OBI80227.1"/>
    <property type="molecule type" value="Genomic_DNA"/>
</dbReference>
<comment type="caution">
    <text evidence="4">The sequence shown here is derived from an EMBL/GenBank/DDBJ whole genome shotgun (WGS) entry which is preliminary data.</text>
</comment>
<organism evidence="4 5">
    <name type="scientific">Mycobacterium asiaticum</name>
    <dbReference type="NCBI Taxonomy" id="1790"/>
    <lineage>
        <taxon>Bacteria</taxon>
        <taxon>Bacillati</taxon>
        <taxon>Actinomycetota</taxon>
        <taxon>Actinomycetes</taxon>
        <taxon>Mycobacteriales</taxon>
        <taxon>Mycobacteriaceae</taxon>
        <taxon>Mycobacterium</taxon>
    </lineage>
</organism>
<proteinExistence type="predicted"/>
<name>A0A1A3C1M4_MYCAS</name>
<dbReference type="CDD" id="cd03801">
    <property type="entry name" value="GT4_PimA-like"/>
    <property type="match status" value="1"/>
</dbReference>
<evidence type="ECO:0000259" key="3">
    <source>
        <dbReference type="Pfam" id="PF13439"/>
    </source>
</evidence>
<sequence>MVRVLWLSPWLRPLARVQAEAMGRLGAEVLLVTSDQHPESDTARDYELVLDPRFRTAATWPDSLAAWRRVRAYRPDVVVTELVRDPRWIALAGSAPRIQLIHDDRPHDAAEQRPTYELAVFDRWGARSAATVTYSDYVAARVADRRDVAGTPVHVAPLTSDLDPTLVPPPTAAEARRDFVMVGRLNPYKNLDVVLRAWQRHVDGTGWRGDDLVLIGDGLVDAGSLPPHTRWRSGRYRYTEVISTLARAKGSVAHYRRASQSGVQVLSMQLGVAPIVSNVGGLSEYQPPGCPPIAVDDIAGLAATFDELADPARAARHGADAARHYAQRFSVDRAADRLLEVIDGVLAVDAALVATSSAR</sequence>
<dbReference type="SUPFAM" id="SSF53756">
    <property type="entry name" value="UDP-Glycosyltransferase/glycogen phosphorylase"/>
    <property type="match status" value="1"/>
</dbReference>
<dbReference type="PANTHER" id="PTHR12526:SF510">
    <property type="entry name" value="D-INOSITOL 3-PHOSPHATE GLYCOSYLTRANSFERASE"/>
    <property type="match status" value="1"/>
</dbReference>
<evidence type="ECO:0000256" key="2">
    <source>
        <dbReference type="ARBA" id="ARBA00022679"/>
    </source>
</evidence>
<dbReference type="STRING" id="1790.A5645_11505"/>
<keyword evidence="1" id="KW-0328">Glycosyltransferase</keyword>